<protein>
    <submittedName>
        <fullName evidence="1">Uncharacterized protein</fullName>
    </submittedName>
</protein>
<evidence type="ECO:0000313" key="2">
    <source>
        <dbReference type="Proteomes" id="UP000823775"/>
    </source>
</evidence>
<evidence type="ECO:0000313" key="1">
    <source>
        <dbReference type="EMBL" id="MCD7450390.1"/>
    </source>
</evidence>
<gene>
    <name evidence="1" type="ORF">HAX54_005734</name>
</gene>
<keyword evidence="2" id="KW-1185">Reference proteome</keyword>
<proteinExistence type="predicted"/>
<accession>A0ABS8RUB3</accession>
<name>A0ABS8RUB3_DATST</name>
<reference evidence="1 2" key="1">
    <citation type="journal article" date="2021" name="BMC Genomics">
        <title>Datura genome reveals duplications of psychoactive alkaloid biosynthetic genes and high mutation rate following tissue culture.</title>
        <authorList>
            <person name="Rajewski A."/>
            <person name="Carter-House D."/>
            <person name="Stajich J."/>
            <person name="Litt A."/>
        </authorList>
    </citation>
    <scope>NUCLEOTIDE SEQUENCE [LARGE SCALE GENOMIC DNA]</scope>
    <source>
        <strain evidence="1">AR-01</strain>
    </source>
</reference>
<comment type="caution">
    <text evidence="1">The sequence shown here is derived from an EMBL/GenBank/DDBJ whole genome shotgun (WGS) entry which is preliminary data.</text>
</comment>
<dbReference type="EMBL" id="JACEIK010000129">
    <property type="protein sequence ID" value="MCD7450390.1"/>
    <property type="molecule type" value="Genomic_DNA"/>
</dbReference>
<sequence length="67" mass="7063">MSNDSVNIMQAQTAGLKTRGTNGPRLKVGFLKGYLGGRRGSMENLDNVELTEAQLAATVVAAARNAQ</sequence>
<organism evidence="1 2">
    <name type="scientific">Datura stramonium</name>
    <name type="common">Jimsonweed</name>
    <name type="synonym">Common thornapple</name>
    <dbReference type="NCBI Taxonomy" id="4076"/>
    <lineage>
        <taxon>Eukaryota</taxon>
        <taxon>Viridiplantae</taxon>
        <taxon>Streptophyta</taxon>
        <taxon>Embryophyta</taxon>
        <taxon>Tracheophyta</taxon>
        <taxon>Spermatophyta</taxon>
        <taxon>Magnoliopsida</taxon>
        <taxon>eudicotyledons</taxon>
        <taxon>Gunneridae</taxon>
        <taxon>Pentapetalae</taxon>
        <taxon>asterids</taxon>
        <taxon>lamiids</taxon>
        <taxon>Solanales</taxon>
        <taxon>Solanaceae</taxon>
        <taxon>Solanoideae</taxon>
        <taxon>Datureae</taxon>
        <taxon>Datura</taxon>
    </lineage>
</organism>
<dbReference type="Proteomes" id="UP000823775">
    <property type="component" value="Unassembled WGS sequence"/>
</dbReference>